<sequence>MEAHFVWKHASYEHLTSSSPILPWSAVIWKKFIPLSHSFIASLLMLNKMSTDENLHTRGCVIWQWVNSIFDIHVDTSSLESLRLSYNLFTSQLKDLLLACLIHSLHSLWMARIEILFNNAKFTFQTSIMKIQTVITPSSPLATDTRLEVAPRTGRPAIIALETWMVSWLKANTDGSAKDNHIVCGAIFRDYNGALWEGLQ</sequence>
<dbReference type="AlphaFoldDB" id="A0A2Z6MGF4"/>
<dbReference type="Pfam" id="PF13966">
    <property type="entry name" value="zf-RVT"/>
    <property type="match status" value="1"/>
</dbReference>
<evidence type="ECO:0000259" key="1">
    <source>
        <dbReference type="Pfam" id="PF13966"/>
    </source>
</evidence>
<protein>
    <recommendedName>
        <fullName evidence="1">Reverse transcriptase zinc-binding domain-containing protein</fullName>
    </recommendedName>
</protein>
<feature type="domain" description="Reverse transcriptase zinc-binding" evidence="1">
    <location>
        <begin position="10"/>
        <end position="60"/>
    </location>
</feature>
<gene>
    <name evidence="2" type="ORF">TSUD_146330</name>
</gene>
<organism evidence="2 3">
    <name type="scientific">Trifolium subterraneum</name>
    <name type="common">Subterranean clover</name>
    <dbReference type="NCBI Taxonomy" id="3900"/>
    <lineage>
        <taxon>Eukaryota</taxon>
        <taxon>Viridiplantae</taxon>
        <taxon>Streptophyta</taxon>
        <taxon>Embryophyta</taxon>
        <taxon>Tracheophyta</taxon>
        <taxon>Spermatophyta</taxon>
        <taxon>Magnoliopsida</taxon>
        <taxon>eudicotyledons</taxon>
        <taxon>Gunneridae</taxon>
        <taxon>Pentapetalae</taxon>
        <taxon>rosids</taxon>
        <taxon>fabids</taxon>
        <taxon>Fabales</taxon>
        <taxon>Fabaceae</taxon>
        <taxon>Papilionoideae</taxon>
        <taxon>50 kb inversion clade</taxon>
        <taxon>NPAAA clade</taxon>
        <taxon>Hologalegina</taxon>
        <taxon>IRL clade</taxon>
        <taxon>Trifolieae</taxon>
        <taxon>Trifolium</taxon>
    </lineage>
</organism>
<keyword evidence="3" id="KW-1185">Reference proteome</keyword>
<reference evidence="3" key="1">
    <citation type="journal article" date="2017" name="Front. Plant Sci.">
        <title>Climate Clever Clovers: New Paradigm to Reduce the Environmental Footprint of Ruminants by Breeding Low Methanogenic Forages Utilizing Haplotype Variation.</title>
        <authorList>
            <person name="Kaur P."/>
            <person name="Appels R."/>
            <person name="Bayer P.E."/>
            <person name="Keeble-Gagnere G."/>
            <person name="Wang J."/>
            <person name="Hirakawa H."/>
            <person name="Shirasawa K."/>
            <person name="Vercoe P."/>
            <person name="Stefanova K."/>
            <person name="Durmic Z."/>
            <person name="Nichols P."/>
            <person name="Revell C."/>
            <person name="Isobe S.N."/>
            <person name="Edwards D."/>
            <person name="Erskine W."/>
        </authorList>
    </citation>
    <scope>NUCLEOTIDE SEQUENCE [LARGE SCALE GENOMIC DNA]</scope>
    <source>
        <strain evidence="3">cv. Daliak</strain>
    </source>
</reference>
<name>A0A2Z6MGF4_TRISU</name>
<dbReference type="InterPro" id="IPR026960">
    <property type="entry name" value="RVT-Znf"/>
</dbReference>
<evidence type="ECO:0000313" key="2">
    <source>
        <dbReference type="EMBL" id="GAU31746.1"/>
    </source>
</evidence>
<dbReference type="Proteomes" id="UP000242715">
    <property type="component" value="Unassembled WGS sequence"/>
</dbReference>
<dbReference type="EMBL" id="DF973467">
    <property type="protein sequence ID" value="GAU31746.1"/>
    <property type="molecule type" value="Genomic_DNA"/>
</dbReference>
<proteinExistence type="predicted"/>
<accession>A0A2Z6MGF4</accession>
<evidence type="ECO:0000313" key="3">
    <source>
        <dbReference type="Proteomes" id="UP000242715"/>
    </source>
</evidence>